<keyword evidence="7" id="KW-1005">Bacterial flagellum biogenesis</keyword>
<proteinExistence type="inferred from homology"/>
<evidence type="ECO:0000256" key="7">
    <source>
        <dbReference type="RuleBase" id="RU364093"/>
    </source>
</evidence>
<evidence type="ECO:0000313" key="8">
    <source>
        <dbReference type="EMBL" id="MDQ2105837.1"/>
    </source>
</evidence>
<dbReference type="NCBIfam" id="TIGR01398">
    <property type="entry name" value="FlhA"/>
    <property type="match status" value="1"/>
</dbReference>
<comment type="similarity">
    <text evidence="2 7">Belongs to the FHIPEP (flagella/HR/invasion proteins export pore) family.</text>
</comment>
<keyword evidence="5 7" id="KW-1133">Transmembrane helix</keyword>
<keyword evidence="8" id="KW-0969">Cilium</keyword>
<feature type="transmembrane region" description="Helical" evidence="7">
    <location>
        <begin position="132"/>
        <end position="153"/>
    </location>
</feature>
<accession>A0ABU0WNN2</accession>
<evidence type="ECO:0000256" key="6">
    <source>
        <dbReference type="ARBA" id="ARBA00023136"/>
    </source>
</evidence>
<comment type="caution">
    <text evidence="8">The sequence shown here is derived from an EMBL/GenBank/DDBJ whole genome shotgun (WGS) entry which is preliminary data.</text>
</comment>
<evidence type="ECO:0000256" key="2">
    <source>
        <dbReference type="ARBA" id="ARBA00008835"/>
    </source>
</evidence>
<keyword evidence="8" id="KW-0282">Flagellum</keyword>
<dbReference type="InterPro" id="IPR042196">
    <property type="entry name" value="FHIPEP_4"/>
</dbReference>
<comment type="subcellular location">
    <subcellularLocation>
        <location evidence="1 7">Cell membrane</location>
        <topology evidence="1 7">Multi-pass membrane protein</topology>
    </subcellularLocation>
</comment>
<keyword evidence="8" id="KW-0966">Cell projection</keyword>
<dbReference type="PROSITE" id="PS00994">
    <property type="entry name" value="FHIPEP"/>
    <property type="match status" value="1"/>
</dbReference>
<keyword evidence="7" id="KW-0813">Transport</keyword>
<dbReference type="PANTHER" id="PTHR30161:SF1">
    <property type="entry name" value="FLAGELLAR BIOSYNTHESIS PROTEIN FLHA-RELATED"/>
    <property type="match status" value="1"/>
</dbReference>
<keyword evidence="7" id="KW-0653">Protein transport</keyword>
<feature type="transmembrane region" description="Helical" evidence="7">
    <location>
        <begin position="266"/>
        <end position="284"/>
    </location>
</feature>
<keyword evidence="3 7" id="KW-1003">Cell membrane</keyword>
<dbReference type="PANTHER" id="PTHR30161">
    <property type="entry name" value="FLAGELLAR EXPORT PROTEIN, MEMBRANE FLHA SUBUNIT-RELATED"/>
    <property type="match status" value="1"/>
</dbReference>
<keyword evidence="9" id="KW-1185">Reference proteome</keyword>
<gene>
    <name evidence="7 8" type="primary">flhA</name>
    <name evidence="8" type="ORF">QSG27_24290</name>
</gene>
<protein>
    <recommendedName>
        <fullName evidence="7">Flagellar biosynthesis protein FlhA</fullName>
    </recommendedName>
</protein>
<keyword evidence="4 7" id="KW-0812">Transmembrane</keyword>
<feature type="transmembrane region" description="Helical" evidence="7">
    <location>
        <begin position="225"/>
        <end position="246"/>
    </location>
</feature>
<organism evidence="8 9">
    <name type="scientific">Azospirillum isscasi</name>
    <dbReference type="NCBI Taxonomy" id="3053926"/>
    <lineage>
        <taxon>Bacteria</taxon>
        <taxon>Pseudomonadati</taxon>
        <taxon>Pseudomonadota</taxon>
        <taxon>Alphaproteobacteria</taxon>
        <taxon>Rhodospirillales</taxon>
        <taxon>Azospirillaceae</taxon>
        <taxon>Azospirillum</taxon>
    </lineage>
</organism>
<dbReference type="Proteomes" id="UP001227317">
    <property type="component" value="Unassembled WGS sequence"/>
</dbReference>
<dbReference type="InterPro" id="IPR042193">
    <property type="entry name" value="FHIPEP_3"/>
</dbReference>
<dbReference type="RefSeq" id="WP_306710689.1">
    <property type="nucleotide sequence ID" value="NZ_JAUJFI010000173.1"/>
</dbReference>
<evidence type="ECO:0000313" key="9">
    <source>
        <dbReference type="Proteomes" id="UP001227317"/>
    </source>
</evidence>
<dbReference type="PIRSF" id="PIRSF005419">
    <property type="entry name" value="FlhA"/>
    <property type="match status" value="1"/>
</dbReference>
<dbReference type="Pfam" id="PF00771">
    <property type="entry name" value="FHIPEP"/>
    <property type="match status" value="1"/>
</dbReference>
<name>A0ABU0WNN2_9PROT</name>
<dbReference type="InterPro" id="IPR006301">
    <property type="entry name" value="FlhA"/>
</dbReference>
<feature type="transmembrane region" description="Helical" evidence="7">
    <location>
        <begin position="92"/>
        <end position="112"/>
    </location>
</feature>
<feature type="transmembrane region" description="Helical" evidence="7">
    <location>
        <begin position="61"/>
        <end position="80"/>
    </location>
</feature>
<reference evidence="8 9" key="1">
    <citation type="submission" date="2023-06" db="EMBL/GenBank/DDBJ databases">
        <title>Azospirillum isscasensis sp.nov, a bacterium isolated from rhizosphere soil of rice.</title>
        <authorList>
            <person name="Wang H."/>
        </authorList>
    </citation>
    <scope>NUCLEOTIDE SEQUENCE [LARGE SCALE GENOMIC DNA]</scope>
    <source>
        <strain evidence="8 9">C340-1</strain>
    </source>
</reference>
<dbReference type="InterPro" id="IPR042194">
    <property type="entry name" value="FHIPEP_1"/>
</dbReference>
<keyword evidence="6 7" id="KW-0472">Membrane</keyword>
<feature type="transmembrane region" description="Helical" evidence="7">
    <location>
        <begin position="296"/>
        <end position="319"/>
    </location>
</feature>
<evidence type="ECO:0000256" key="4">
    <source>
        <dbReference type="ARBA" id="ARBA00022692"/>
    </source>
</evidence>
<dbReference type="Gene3D" id="3.40.30.60">
    <property type="entry name" value="FHIPEP family, domain 1"/>
    <property type="match status" value="1"/>
</dbReference>
<dbReference type="InterPro" id="IPR001712">
    <property type="entry name" value="T3SS_FHIPEP"/>
</dbReference>
<dbReference type="EMBL" id="JAUJFI010000173">
    <property type="protein sequence ID" value="MDQ2105837.1"/>
    <property type="molecule type" value="Genomic_DNA"/>
</dbReference>
<feature type="transmembrane region" description="Helical" evidence="7">
    <location>
        <begin position="37"/>
        <end position="55"/>
    </location>
</feature>
<dbReference type="InterPro" id="IPR025505">
    <property type="entry name" value="FHIPEP_CS"/>
</dbReference>
<evidence type="ECO:0000256" key="5">
    <source>
        <dbReference type="ARBA" id="ARBA00022989"/>
    </source>
</evidence>
<evidence type="ECO:0000256" key="1">
    <source>
        <dbReference type="ARBA" id="ARBA00004651"/>
    </source>
</evidence>
<sequence>MALTEHNPGARAGGGGNMTALTDMVSVAKGALKRGDIVMAAGIMLIVVGLILPLPPMLLDMMLGLNVTISVLILMVVLFIEKPLELSSYPTILLITTLLRLSLNMASTRLILTQGHEGTAAAGHVIEAFAGFVMGGDFIIGVIVYAILTIVNFKVITAGSGRIAEVAARFTLDAMPGKQMAIDADLSAGMIDETTARAKRKELEDESAFFGSMDGASKFVKGDAVAGLMIMFINIIGGVSLAVLRYDMPILQALDTFTKLTIGDGLVSQIPALVISISAGFLVSKAGTGGSTDKAVVGQLTNHISALGLSAGAIGLLALMPGMPMLPFLPVIAAVGAAAYYLPKVRAKKEAAEAEAAAAEAAGMGGGPGGGAAPVADEPISTALAIDLIRLELGYGLLSLINQPQAGSHRLTDQIKGLRRQIAGEVGFVMPAVRIQDNLQLPPNSYIIRVKEIEAGRGDIRPNMLLVMDPRGEAMSLPGEQTVEPTFGLPAIWIEPGYREEALFKGYTVVDPSTVITTHLTELIKDNMPELLSFTETQKLLDELDKEHQKLIADVVPAQITVGGLQRVLQNLLAERVSVRDLATILEGVSEAASQTRSITQITEHVRTRLARQICDANINEMGVIPLVTLSPEWEQAFAESLVGDGDDRQLTMAPSRLQQFITSVRQTFERHAMMGETPVLLTSPLIRPFVRSIVERFRPATVVMSQNEIHPKARIKTLGQI</sequence>
<comment type="function">
    <text evidence="7">Required for formation of the rod structure of the flagellar apparatus. Together with FliI and FliH, may constitute the export apparatus of flagellin.</text>
</comment>
<dbReference type="Gene3D" id="1.10.8.540">
    <property type="entry name" value="FHIPEP family, domain 3"/>
    <property type="match status" value="1"/>
</dbReference>
<dbReference type="PRINTS" id="PR00949">
    <property type="entry name" value="TYPE3IMAPROT"/>
</dbReference>
<dbReference type="Gene3D" id="3.40.50.12790">
    <property type="entry name" value="FHIPEP family, domain 4"/>
    <property type="match status" value="1"/>
</dbReference>
<evidence type="ECO:0000256" key="3">
    <source>
        <dbReference type="ARBA" id="ARBA00022475"/>
    </source>
</evidence>
<keyword evidence="7" id="KW-1006">Bacterial flagellum protein export</keyword>